<dbReference type="RefSeq" id="WP_167149705.1">
    <property type="nucleotide sequence ID" value="NZ_JAAMOX010000001.1"/>
</dbReference>
<dbReference type="Proteomes" id="UP000541033">
    <property type="component" value="Unassembled WGS sequence"/>
</dbReference>
<accession>A0A7X5TUP6</accession>
<dbReference type="EMBL" id="JAAMOX010000001">
    <property type="protein sequence ID" value="NIH53797.1"/>
    <property type="molecule type" value="Genomic_DNA"/>
</dbReference>
<gene>
    <name evidence="1" type="ORF">FHX76_001665</name>
</gene>
<evidence type="ECO:0008006" key="3">
    <source>
        <dbReference type="Google" id="ProtNLM"/>
    </source>
</evidence>
<protein>
    <recommendedName>
        <fullName evidence="3">GRAM domain-containing protein</fullName>
    </recommendedName>
</protein>
<evidence type="ECO:0000313" key="1">
    <source>
        <dbReference type="EMBL" id="NIH53797.1"/>
    </source>
</evidence>
<comment type="caution">
    <text evidence="1">The sequence shown here is derived from an EMBL/GenBank/DDBJ whole genome shotgun (WGS) entry which is preliminary data.</text>
</comment>
<reference evidence="1 2" key="1">
    <citation type="submission" date="2020-02" db="EMBL/GenBank/DDBJ databases">
        <title>Sequencing the genomes of 1000 actinobacteria strains.</title>
        <authorList>
            <person name="Klenk H.-P."/>
        </authorList>
    </citation>
    <scope>NUCLEOTIDE SEQUENCE [LARGE SCALE GENOMIC DNA]</scope>
    <source>
        <strain evidence="1 2">DSM 27960</strain>
    </source>
</reference>
<sequence length="129" mass="14121">MKKTINFFAPRPELGYVTHLTHASSQSMRNWVGGRIILRPEFVCIEQNRLNRMVNSGTPAFMFSYREITGITLEPGLLTRIVRLDLAGEGGSVWVRSFGAEKLAAAISAQRVSLGQDPTDGANVTAPTS</sequence>
<keyword evidence="2" id="KW-1185">Reference proteome</keyword>
<dbReference type="AlphaFoldDB" id="A0A7X5TUP6"/>
<evidence type="ECO:0000313" key="2">
    <source>
        <dbReference type="Proteomes" id="UP000541033"/>
    </source>
</evidence>
<proteinExistence type="predicted"/>
<organism evidence="1 2">
    <name type="scientific">Lysinibacter cavernae</name>
    <dbReference type="NCBI Taxonomy" id="1640652"/>
    <lineage>
        <taxon>Bacteria</taxon>
        <taxon>Bacillati</taxon>
        <taxon>Actinomycetota</taxon>
        <taxon>Actinomycetes</taxon>
        <taxon>Micrococcales</taxon>
        <taxon>Microbacteriaceae</taxon>
        <taxon>Lysinibacter</taxon>
    </lineage>
</organism>
<name>A0A7X5TUP6_9MICO</name>